<sequence length="138" mass="15768">MDLLEVAQMSNYSETDFCTKEDGLDYIFAIMGATYGAAFNRHFEGMDLNLVRTVWANTLGGFLTYKPSLHHAIRLLPSDFPPSAIKFRDFCNAGPHIPTKPILVIEREPTLHERMATEKAKHEALKKLAEIRRQYARK</sequence>
<reference evidence="1" key="1">
    <citation type="submission" date="2020-04" db="EMBL/GenBank/DDBJ databases">
        <authorList>
            <person name="Chiriac C."/>
            <person name="Salcher M."/>
            <person name="Ghai R."/>
            <person name="Kavagutti S V."/>
        </authorList>
    </citation>
    <scope>NUCLEOTIDE SEQUENCE</scope>
</reference>
<name>A0A6J5MNW8_9CAUD</name>
<dbReference type="EMBL" id="LR796474">
    <property type="protein sequence ID" value="CAB4146760.1"/>
    <property type="molecule type" value="Genomic_DNA"/>
</dbReference>
<organism evidence="1">
    <name type="scientific">uncultured Caudovirales phage</name>
    <dbReference type="NCBI Taxonomy" id="2100421"/>
    <lineage>
        <taxon>Viruses</taxon>
        <taxon>Duplodnaviria</taxon>
        <taxon>Heunggongvirae</taxon>
        <taxon>Uroviricota</taxon>
        <taxon>Caudoviricetes</taxon>
        <taxon>Peduoviridae</taxon>
        <taxon>Maltschvirus</taxon>
        <taxon>Maltschvirus maltsch</taxon>
    </lineage>
</organism>
<evidence type="ECO:0000313" key="1">
    <source>
        <dbReference type="EMBL" id="CAB4146760.1"/>
    </source>
</evidence>
<accession>A0A6J5MNW8</accession>
<gene>
    <name evidence="1" type="ORF">UFOVP499_24</name>
</gene>
<protein>
    <submittedName>
        <fullName evidence="1">Uncharacterized protein</fullName>
    </submittedName>
</protein>
<proteinExistence type="predicted"/>